<dbReference type="SUPFAM" id="SSF49464">
    <property type="entry name" value="Carboxypeptidase regulatory domain-like"/>
    <property type="match status" value="1"/>
</dbReference>
<feature type="chain" id="PRO_5046944861" evidence="4">
    <location>
        <begin position="20"/>
        <end position="813"/>
    </location>
</feature>
<evidence type="ECO:0000256" key="1">
    <source>
        <dbReference type="ARBA" id="ARBA00004442"/>
    </source>
</evidence>
<accession>A0ABU5QBI0</accession>
<dbReference type="PANTHER" id="PTHR40980">
    <property type="entry name" value="PLUG DOMAIN-CONTAINING PROTEIN"/>
    <property type="match status" value="1"/>
</dbReference>
<feature type="domain" description="Outer membrane protein beta-barrel" evidence="6">
    <location>
        <begin position="372"/>
        <end position="787"/>
    </location>
</feature>
<dbReference type="InterPro" id="IPR037066">
    <property type="entry name" value="Plug_dom_sf"/>
</dbReference>
<dbReference type="Gene3D" id="2.170.130.10">
    <property type="entry name" value="TonB-dependent receptor, plug domain"/>
    <property type="match status" value="1"/>
</dbReference>
<dbReference type="PANTHER" id="PTHR40980:SF4">
    <property type="entry name" value="TONB-DEPENDENT RECEPTOR-LIKE BETA-BARREL DOMAIN-CONTAINING PROTEIN"/>
    <property type="match status" value="1"/>
</dbReference>
<keyword evidence="7" id="KW-0675">Receptor</keyword>
<proteinExistence type="predicted"/>
<dbReference type="InterPro" id="IPR008969">
    <property type="entry name" value="CarboxyPept-like_regulatory"/>
</dbReference>
<reference evidence="7 8" key="1">
    <citation type="submission" date="2023-12" db="EMBL/GenBank/DDBJ databases">
        <title>Novel species of the genus Arcicella isolated from rivers.</title>
        <authorList>
            <person name="Lu H."/>
        </authorList>
    </citation>
    <scope>NUCLEOTIDE SEQUENCE [LARGE SCALE GENOMIC DNA]</scope>
    <source>
        <strain evidence="7 8">KCTC 23307</strain>
    </source>
</reference>
<evidence type="ECO:0000313" key="7">
    <source>
        <dbReference type="EMBL" id="MEA5139932.1"/>
    </source>
</evidence>
<keyword evidence="2" id="KW-0472">Membrane</keyword>
<dbReference type="InterPro" id="IPR041700">
    <property type="entry name" value="OMP_b-brl_3"/>
</dbReference>
<dbReference type="Pfam" id="PF07715">
    <property type="entry name" value="Plug"/>
    <property type="match status" value="1"/>
</dbReference>
<dbReference type="Gene3D" id="2.60.40.1120">
    <property type="entry name" value="Carboxypeptidase-like, regulatory domain"/>
    <property type="match status" value="1"/>
</dbReference>
<dbReference type="RefSeq" id="WP_323297091.1">
    <property type="nucleotide sequence ID" value="NZ_JAYFUM010000014.1"/>
</dbReference>
<feature type="domain" description="TonB-dependent receptor plug" evidence="5">
    <location>
        <begin position="148"/>
        <end position="216"/>
    </location>
</feature>
<dbReference type="EMBL" id="JAYFUM010000014">
    <property type="protein sequence ID" value="MEA5139932.1"/>
    <property type="molecule type" value="Genomic_DNA"/>
</dbReference>
<evidence type="ECO:0000259" key="6">
    <source>
        <dbReference type="Pfam" id="PF14905"/>
    </source>
</evidence>
<feature type="signal peptide" evidence="4">
    <location>
        <begin position="1"/>
        <end position="19"/>
    </location>
</feature>
<gene>
    <name evidence="7" type="ORF">VB248_12340</name>
</gene>
<dbReference type="Pfam" id="PF13715">
    <property type="entry name" value="CarbopepD_reg_2"/>
    <property type="match status" value="1"/>
</dbReference>
<evidence type="ECO:0000256" key="3">
    <source>
        <dbReference type="ARBA" id="ARBA00023237"/>
    </source>
</evidence>
<organism evidence="7 8">
    <name type="scientific">Arcicella rigui</name>
    <dbReference type="NCBI Taxonomy" id="797020"/>
    <lineage>
        <taxon>Bacteria</taxon>
        <taxon>Pseudomonadati</taxon>
        <taxon>Bacteroidota</taxon>
        <taxon>Cytophagia</taxon>
        <taxon>Cytophagales</taxon>
        <taxon>Flectobacillaceae</taxon>
        <taxon>Arcicella</taxon>
    </lineage>
</organism>
<name>A0ABU5QBI0_9BACT</name>
<evidence type="ECO:0000256" key="2">
    <source>
        <dbReference type="ARBA" id="ARBA00023136"/>
    </source>
</evidence>
<comment type="caution">
    <text evidence="7">The sequence shown here is derived from an EMBL/GenBank/DDBJ whole genome shotgun (WGS) entry which is preliminary data.</text>
</comment>
<sequence length="813" mass="90423">MNKLVITALLVMSTVFAFAQNKHNISGKLINGSNQQALPFASVIVLKTQANGEDILLKGVNTNEAGEFSIQNLPAENLKIKISFIGYQNFEKVLQLGAEETSLGIISLQPEPKMLKEVTVTATKNSASMGMDKRVFSVERNLTTVGGTAENLLRNLPSLTINPDGTANLRNMGATIYINGKPTQLSLAQIPAGQIESVEVISNPSAKYEAAASGGIVNLILKKNRQAGYNGTVSVGFGNNSRYDGMVNLNLNQGKWNMSALYNFNATQNPLNSYAYRTNFATDGSVTSYYNQNTNVSLNNLFHNIRLVADYNLDKANTLSLAGTYVKGEYNSQTNQQFQNLDANEQLLSYGGRNTQPHNTFNNIGLEFDWKHTFAQKGKSLSFISSFTRNNLSNAADWFTTSMTADGKNQTGFPETDVIAGNTVGNQILGQLDYVKPLNDSTKIELGLRSYTYIRDQKYLFSKLDEVSNSFILQKDYSQDANITETINAIYGMYSTKWKKNISFSAGLRFEQSSLTGVSNLDPNSNFGYKFPASNGDNLIKALFPSMSISKKINAESEIGLNFSRKVGRPNFRQLFVGIQANDKQNITIGNPKIQPEFVNTAELNYNTAFGKVNWLSSIYYIYEDNTIKPIVQASTTDPSVYITTFINAQADIQSGFDNTLTFSIGKKLNFLANLNVFNMVLKSADYEKAMWRYNSKLNISYKVTSSISAQLNMNYDSKAPQLQGYRSSIKAMDFAIRKSFMNNKASVLFTINDVFNSRKPITVYDQPSSFQESMNRREVRFYKLTLQLPIGNSTAAKKKDIRVNRPDVDFNN</sequence>
<evidence type="ECO:0000313" key="8">
    <source>
        <dbReference type="Proteomes" id="UP001302949"/>
    </source>
</evidence>
<protein>
    <submittedName>
        <fullName evidence="7">TonB-dependent receptor</fullName>
    </submittedName>
</protein>
<dbReference type="InterPro" id="IPR012910">
    <property type="entry name" value="Plug_dom"/>
</dbReference>
<keyword evidence="3" id="KW-0998">Cell outer membrane</keyword>
<evidence type="ECO:0000259" key="5">
    <source>
        <dbReference type="Pfam" id="PF07715"/>
    </source>
</evidence>
<keyword evidence="8" id="KW-1185">Reference proteome</keyword>
<keyword evidence="4" id="KW-0732">Signal</keyword>
<dbReference type="SUPFAM" id="SSF56935">
    <property type="entry name" value="Porins"/>
    <property type="match status" value="1"/>
</dbReference>
<dbReference type="InterPro" id="IPR036942">
    <property type="entry name" value="Beta-barrel_TonB_sf"/>
</dbReference>
<comment type="subcellular location">
    <subcellularLocation>
        <location evidence="1">Cell outer membrane</location>
    </subcellularLocation>
</comment>
<evidence type="ECO:0000256" key="4">
    <source>
        <dbReference type="SAM" id="SignalP"/>
    </source>
</evidence>
<dbReference type="Pfam" id="PF14905">
    <property type="entry name" value="OMP_b-brl_3"/>
    <property type="match status" value="1"/>
</dbReference>
<dbReference type="Proteomes" id="UP001302949">
    <property type="component" value="Unassembled WGS sequence"/>
</dbReference>
<dbReference type="Gene3D" id="2.40.170.20">
    <property type="entry name" value="TonB-dependent receptor, beta-barrel domain"/>
    <property type="match status" value="1"/>
</dbReference>